<dbReference type="InterPro" id="IPR050457">
    <property type="entry name" value="ZnFinger_BTB_dom_contain"/>
</dbReference>
<dbReference type="PROSITE" id="PS50097">
    <property type="entry name" value="BTB"/>
    <property type="match status" value="1"/>
</dbReference>
<feature type="region of interest" description="Disordered" evidence="11">
    <location>
        <begin position="891"/>
        <end position="911"/>
    </location>
</feature>
<dbReference type="STRING" id="28743.ENSCVAP00000026603"/>
<dbReference type="PANTHER" id="PTHR46105:SF5">
    <property type="entry name" value="ZINC FINGER AND BTB DOMAIN-CONTAINING PROTEIN 44 ISOFORM X1"/>
    <property type="match status" value="1"/>
</dbReference>
<dbReference type="CDD" id="cd18186">
    <property type="entry name" value="BTB_POZ_ZBTB_KLHL-like"/>
    <property type="match status" value="1"/>
</dbReference>
<dbReference type="OMA" id="GQLYPAH"/>
<dbReference type="SMART" id="SM00355">
    <property type="entry name" value="ZnF_C2H2"/>
    <property type="match status" value="2"/>
</dbReference>
<feature type="domain" description="C2H2-type" evidence="13">
    <location>
        <begin position="835"/>
        <end position="862"/>
    </location>
</feature>
<sequence>MEGTSSLQATATSAALHAATLLATLNHQRDRGLFCDCVLRQRRSSDQLYHAHRCILAASSPVLACILSSSGALVELEDPSLSDSVLPSLLDYIYTGVLPCPLSQQDYHRLLSAARHMQMKELQDALNATWLQIQAKASDEKSAPGIVEMYSVKETEHNYKNDLKTFKDLPPSITTCSFQRLETAPAEQFPNEETFPEARINSASIDRSTENNESIRKHYANGHRRNEPTILNDFNTFSILENNDRENTGDYRQVKSPIQKDPMSHKTDKSEIHKISRVIQYQDESNSSDLLELHTGQKIPEDKPLHVSEDRKRRSSSSSSSPHRFCEAVPVICHSSRAAVLQNSEVSAGRPHNQALQPLPNMGDFSLSVSTSNDTFIKAISTECKAQNGVPNQDTRRTIRHTNDRKGNKDYNSNNLHLFRVSEQTCKSAIYNMNNNSQHVHQDSLQSSTSQLGEHSDNLRRRSKHQIESDFDSVSYKHQRLDCFECQKVLLATATQEQSKDPRAVISFPMETLDTQSDSNSRECLEVEMKGEHSYSTHCLDVTDSPCKASEPLIDWQANIYKDDKSRKDDISCRDEYKVCSKQTLLASKYCEISESRKSSSPETVVPCCSLTAPIDHNLSGTARHTGQPYHGHLPYQVEPHEDEHKLSKPGLSLDSDKLSDGVNTGSFTFFGQSSLSQYLPVKTEEKLDVNTKHDLDMSSQHGSEKEEKQFVDMETVATANYENAQMIHGSFIGRPGTFSESDSRGDSKDRSLLYIKECTTGVWVTNNTEIMDVFQPDEGKTKISNTPISSPLGESDCDRASMPSTVSVCIPSTLPAGEPTDKSADLSSPNHQPFQCSLCDRSFSQRGSLNRHVRSHLGVRPFPCPCCPMTFSRQYRVTEHMRVHQRCALGNSSQKSPEASVTNNVKRPQI</sequence>
<dbReference type="GO" id="GO:0008270">
    <property type="term" value="F:zinc ion binding"/>
    <property type="evidence" value="ECO:0007669"/>
    <property type="project" value="UniProtKB-KW"/>
</dbReference>
<evidence type="ECO:0000256" key="2">
    <source>
        <dbReference type="ARBA" id="ARBA00022723"/>
    </source>
</evidence>
<accession>A0A3Q2E2Z4</accession>
<keyword evidence="5" id="KW-0862">Zinc</keyword>
<dbReference type="GO" id="GO:0000981">
    <property type="term" value="F:DNA-binding transcription factor activity, RNA polymerase II-specific"/>
    <property type="evidence" value="ECO:0007669"/>
    <property type="project" value="TreeGrafter"/>
</dbReference>
<evidence type="ECO:0000256" key="9">
    <source>
        <dbReference type="ARBA" id="ARBA00023242"/>
    </source>
</evidence>
<reference evidence="14" key="2">
    <citation type="submission" date="2025-09" db="UniProtKB">
        <authorList>
            <consortium name="Ensembl"/>
        </authorList>
    </citation>
    <scope>IDENTIFICATION</scope>
</reference>
<keyword evidence="7" id="KW-0238">DNA-binding</keyword>
<keyword evidence="3" id="KW-0677">Repeat</keyword>
<dbReference type="SUPFAM" id="SSF57667">
    <property type="entry name" value="beta-beta-alpha zinc fingers"/>
    <property type="match status" value="1"/>
</dbReference>
<evidence type="ECO:0000256" key="1">
    <source>
        <dbReference type="ARBA" id="ARBA00004123"/>
    </source>
</evidence>
<feature type="compositionally biased region" description="Basic and acidic residues" evidence="11">
    <location>
        <begin position="262"/>
        <end position="273"/>
    </location>
</feature>
<dbReference type="GeneTree" id="ENSGT00940000175871"/>
<evidence type="ECO:0000256" key="6">
    <source>
        <dbReference type="ARBA" id="ARBA00023015"/>
    </source>
</evidence>
<dbReference type="InterPro" id="IPR036236">
    <property type="entry name" value="Znf_C2H2_sf"/>
</dbReference>
<dbReference type="SMART" id="SM00225">
    <property type="entry name" value="BTB"/>
    <property type="match status" value="1"/>
</dbReference>
<dbReference type="AlphaFoldDB" id="A0A3Q2E2Z4"/>
<dbReference type="SUPFAM" id="SSF54695">
    <property type="entry name" value="POZ domain"/>
    <property type="match status" value="1"/>
</dbReference>
<evidence type="ECO:0000256" key="3">
    <source>
        <dbReference type="ARBA" id="ARBA00022737"/>
    </source>
</evidence>
<dbReference type="Pfam" id="PF00096">
    <property type="entry name" value="zf-C2H2"/>
    <property type="match status" value="1"/>
</dbReference>
<feature type="compositionally biased region" description="Basic and acidic residues" evidence="11">
    <location>
        <begin position="299"/>
        <end position="312"/>
    </location>
</feature>
<dbReference type="Ensembl" id="ENSCVAT00000029469.1">
    <property type="protein sequence ID" value="ENSCVAP00000026603.1"/>
    <property type="gene ID" value="ENSCVAG00000012288.1"/>
</dbReference>
<keyword evidence="15" id="KW-1185">Reference proteome</keyword>
<evidence type="ECO:0000256" key="10">
    <source>
        <dbReference type="PROSITE-ProRule" id="PRU00042"/>
    </source>
</evidence>
<keyword evidence="2" id="KW-0479">Metal-binding</keyword>
<feature type="domain" description="C2H2-type" evidence="13">
    <location>
        <begin position="863"/>
        <end position="885"/>
    </location>
</feature>
<keyword evidence="8" id="KW-0804">Transcription</keyword>
<dbReference type="PROSITE" id="PS50157">
    <property type="entry name" value="ZINC_FINGER_C2H2_2"/>
    <property type="match status" value="2"/>
</dbReference>
<dbReference type="Proteomes" id="UP000265020">
    <property type="component" value="Unassembled WGS sequence"/>
</dbReference>
<feature type="region of interest" description="Disordered" evidence="11">
    <location>
        <begin position="244"/>
        <end position="273"/>
    </location>
</feature>
<keyword evidence="9" id="KW-0539">Nucleus</keyword>
<organism evidence="14 15">
    <name type="scientific">Cyprinodon variegatus</name>
    <name type="common">Sheepshead minnow</name>
    <dbReference type="NCBI Taxonomy" id="28743"/>
    <lineage>
        <taxon>Eukaryota</taxon>
        <taxon>Metazoa</taxon>
        <taxon>Chordata</taxon>
        <taxon>Craniata</taxon>
        <taxon>Vertebrata</taxon>
        <taxon>Euteleostomi</taxon>
        <taxon>Actinopterygii</taxon>
        <taxon>Neopterygii</taxon>
        <taxon>Teleostei</taxon>
        <taxon>Neoteleostei</taxon>
        <taxon>Acanthomorphata</taxon>
        <taxon>Ovalentaria</taxon>
        <taxon>Atherinomorphae</taxon>
        <taxon>Cyprinodontiformes</taxon>
        <taxon>Cyprinodontidae</taxon>
        <taxon>Cyprinodon</taxon>
    </lineage>
</organism>
<dbReference type="PANTHER" id="PTHR46105">
    <property type="entry name" value="AGAP004733-PA"/>
    <property type="match status" value="1"/>
</dbReference>
<evidence type="ECO:0000256" key="7">
    <source>
        <dbReference type="ARBA" id="ARBA00023125"/>
    </source>
</evidence>
<feature type="compositionally biased region" description="Basic and acidic residues" evidence="11">
    <location>
        <begin position="244"/>
        <end position="253"/>
    </location>
</feature>
<dbReference type="Gene3D" id="3.30.710.10">
    <property type="entry name" value="Potassium Channel Kv1.1, Chain A"/>
    <property type="match status" value="1"/>
</dbReference>
<evidence type="ECO:0000259" key="12">
    <source>
        <dbReference type="PROSITE" id="PS50097"/>
    </source>
</evidence>
<reference evidence="14" key="1">
    <citation type="submission" date="2025-08" db="UniProtKB">
        <authorList>
            <consortium name="Ensembl"/>
        </authorList>
    </citation>
    <scope>IDENTIFICATION</scope>
</reference>
<evidence type="ECO:0000256" key="8">
    <source>
        <dbReference type="ARBA" id="ARBA00023163"/>
    </source>
</evidence>
<evidence type="ECO:0000256" key="11">
    <source>
        <dbReference type="SAM" id="MobiDB-lite"/>
    </source>
</evidence>
<dbReference type="InterPro" id="IPR013087">
    <property type="entry name" value="Znf_C2H2_type"/>
</dbReference>
<dbReference type="Gene3D" id="3.30.160.60">
    <property type="entry name" value="Classic Zinc Finger"/>
    <property type="match status" value="2"/>
</dbReference>
<comment type="subcellular location">
    <subcellularLocation>
        <location evidence="1">Nucleus</location>
    </subcellularLocation>
</comment>
<dbReference type="InterPro" id="IPR011333">
    <property type="entry name" value="SKP1/BTB/POZ_sf"/>
</dbReference>
<evidence type="ECO:0000256" key="4">
    <source>
        <dbReference type="ARBA" id="ARBA00022771"/>
    </source>
</evidence>
<keyword evidence="4 10" id="KW-0863">Zinc-finger</keyword>
<dbReference type="PROSITE" id="PS00028">
    <property type="entry name" value="ZINC_FINGER_C2H2_1"/>
    <property type="match status" value="2"/>
</dbReference>
<dbReference type="GO" id="GO:0000978">
    <property type="term" value="F:RNA polymerase II cis-regulatory region sequence-specific DNA binding"/>
    <property type="evidence" value="ECO:0007669"/>
    <property type="project" value="TreeGrafter"/>
</dbReference>
<evidence type="ECO:0000256" key="5">
    <source>
        <dbReference type="ARBA" id="ARBA00022833"/>
    </source>
</evidence>
<proteinExistence type="predicted"/>
<name>A0A3Q2E2Z4_CYPVA</name>
<feature type="region of interest" description="Disordered" evidence="11">
    <location>
        <begin position="295"/>
        <end position="323"/>
    </location>
</feature>
<evidence type="ECO:0000259" key="13">
    <source>
        <dbReference type="PROSITE" id="PS50157"/>
    </source>
</evidence>
<protein>
    <submittedName>
        <fullName evidence="14">Zinc finger and BTB domain-containing protein 7C-like</fullName>
    </submittedName>
</protein>
<dbReference type="InterPro" id="IPR000210">
    <property type="entry name" value="BTB/POZ_dom"/>
</dbReference>
<dbReference type="Pfam" id="PF00651">
    <property type="entry name" value="BTB"/>
    <property type="match status" value="1"/>
</dbReference>
<feature type="domain" description="BTB" evidence="12">
    <location>
        <begin position="35"/>
        <end position="102"/>
    </location>
</feature>
<evidence type="ECO:0000313" key="15">
    <source>
        <dbReference type="Proteomes" id="UP000265020"/>
    </source>
</evidence>
<keyword evidence="6" id="KW-0805">Transcription regulation</keyword>
<feature type="compositionally biased region" description="Basic and acidic residues" evidence="11">
    <location>
        <begin position="454"/>
        <end position="468"/>
    </location>
</feature>
<feature type="region of interest" description="Disordered" evidence="11">
    <location>
        <begin position="440"/>
        <end position="469"/>
    </location>
</feature>
<dbReference type="FunFam" id="3.30.160.60:FF:000325">
    <property type="entry name" value="ZFP90 zinc finger protein"/>
    <property type="match status" value="1"/>
</dbReference>
<dbReference type="GO" id="GO:0005634">
    <property type="term" value="C:nucleus"/>
    <property type="evidence" value="ECO:0007669"/>
    <property type="project" value="UniProtKB-SubCell"/>
</dbReference>
<evidence type="ECO:0000313" key="14">
    <source>
        <dbReference type="Ensembl" id="ENSCVAP00000026603.1"/>
    </source>
</evidence>
<feature type="compositionally biased region" description="Polar residues" evidence="11">
    <location>
        <begin position="440"/>
        <end position="453"/>
    </location>
</feature>